<organism evidence="1 2">
    <name type="scientific">Lactarius akahatsu</name>
    <dbReference type="NCBI Taxonomy" id="416441"/>
    <lineage>
        <taxon>Eukaryota</taxon>
        <taxon>Fungi</taxon>
        <taxon>Dikarya</taxon>
        <taxon>Basidiomycota</taxon>
        <taxon>Agaricomycotina</taxon>
        <taxon>Agaricomycetes</taxon>
        <taxon>Russulales</taxon>
        <taxon>Russulaceae</taxon>
        <taxon>Lactarius</taxon>
    </lineage>
</organism>
<proteinExistence type="predicted"/>
<reference evidence="1" key="1">
    <citation type="submission" date="2022-01" db="EMBL/GenBank/DDBJ databases">
        <title>Comparative genomics reveals a dynamic genome evolution in the ectomycorrhizal milk-cap (Lactarius) mushrooms.</title>
        <authorList>
            <consortium name="DOE Joint Genome Institute"/>
            <person name="Lebreton A."/>
            <person name="Tang N."/>
            <person name="Kuo A."/>
            <person name="LaButti K."/>
            <person name="Drula E."/>
            <person name="Barry K."/>
            <person name="Clum A."/>
            <person name="Lipzen A."/>
            <person name="Mousain D."/>
            <person name="Ng V."/>
            <person name="Wang R."/>
            <person name="Wang X."/>
            <person name="Dai Y."/>
            <person name="Henrissat B."/>
            <person name="Grigoriev I.V."/>
            <person name="Guerin-Laguette A."/>
            <person name="Yu F."/>
            <person name="Martin F.M."/>
        </authorList>
    </citation>
    <scope>NUCLEOTIDE SEQUENCE</scope>
    <source>
        <strain evidence="1">QP</strain>
    </source>
</reference>
<dbReference type="Proteomes" id="UP001201163">
    <property type="component" value="Unassembled WGS sequence"/>
</dbReference>
<accession>A0AAD4LCH4</accession>
<gene>
    <name evidence="1" type="ORF">EDB92DRAFT_1897178</name>
</gene>
<dbReference type="EMBL" id="JAKELL010000114">
    <property type="protein sequence ID" value="KAH8981530.1"/>
    <property type="molecule type" value="Genomic_DNA"/>
</dbReference>
<evidence type="ECO:0000313" key="2">
    <source>
        <dbReference type="Proteomes" id="UP001201163"/>
    </source>
</evidence>
<dbReference type="AlphaFoldDB" id="A0AAD4LCH4"/>
<comment type="caution">
    <text evidence="1">The sequence shown here is derived from an EMBL/GenBank/DDBJ whole genome shotgun (WGS) entry which is preliminary data.</text>
</comment>
<evidence type="ECO:0000313" key="1">
    <source>
        <dbReference type="EMBL" id="KAH8981530.1"/>
    </source>
</evidence>
<name>A0AAD4LCH4_9AGAM</name>
<dbReference type="Gene3D" id="3.40.50.150">
    <property type="entry name" value="Vaccinia Virus protein VP39"/>
    <property type="match status" value="1"/>
</dbReference>
<keyword evidence="2" id="KW-1185">Reference proteome</keyword>
<sequence length="164" mass="17815">MKSLCLVASPPPTHILDAYRGAGLFSLTFAPHFAGIGLSPDRICFATRNAELDALAHEVSLRSGERRADLQHTALVVGSPRKDCDAFVRRLPAPCADGRVVRYTRRGRRADRVVGRSGREIRPGNEIIQSLSTDSTGRVCCSLETCVVNNCVGFALTQPLLQLI</sequence>
<protein>
    <submittedName>
        <fullName evidence="1">Uncharacterized protein</fullName>
    </submittedName>
</protein>
<dbReference type="InterPro" id="IPR029063">
    <property type="entry name" value="SAM-dependent_MTases_sf"/>
</dbReference>